<evidence type="ECO:0000256" key="2">
    <source>
        <dbReference type="SAM" id="Phobius"/>
    </source>
</evidence>
<keyword evidence="2" id="KW-0472">Membrane</keyword>
<feature type="region of interest" description="Disordered" evidence="1">
    <location>
        <begin position="158"/>
        <end position="211"/>
    </location>
</feature>
<feature type="compositionally biased region" description="Acidic residues" evidence="1">
    <location>
        <begin position="38"/>
        <end position="51"/>
    </location>
</feature>
<evidence type="ECO:0000313" key="4">
    <source>
        <dbReference type="Proteomes" id="UP001231189"/>
    </source>
</evidence>
<dbReference type="EMBL" id="JAUUTY010000001">
    <property type="protein sequence ID" value="KAK1693661.1"/>
    <property type="molecule type" value="Genomic_DNA"/>
</dbReference>
<comment type="caution">
    <text evidence="3">The sequence shown here is derived from an EMBL/GenBank/DDBJ whole genome shotgun (WGS) entry which is preliminary data.</text>
</comment>
<organism evidence="3 4">
    <name type="scientific">Lolium multiflorum</name>
    <name type="common">Italian ryegrass</name>
    <name type="synonym">Lolium perenne subsp. multiflorum</name>
    <dbReference type="NCBI Taxonomy" id="4521"/>
    <lineage>
        <taxon>Eukaryota</taxon>
        <taxon>Viridiplantae</taxon>
        <taxon>Streptophyta</taxon>
        <taxon>Embryophyta</taxon>
        <taxon>Tracheophyta</taxon>
        <taxon>Spermatophyta</taxon>
        <taxon>Magnoliopsida</taxon>
        <taxon>Liliopsida</taxon>
        <taxon>Poales</taxon>
        <taxon>Poaceae</taxon>
        <taxon>BOP clade</taxon>
        <taxon>Pooideae</taxon>
        <taxon>Poodae</taxon>
        <taxon>Poeae</taxon>
        <taxon>Poeae Chloroplast Group 2 (Poeae type)</taxon>
        <taxon>Loliodinae</taxon>
        <taxon>Loliinae</taxon>
        <taxon>Lolium</taxon>
    </lineage>
</organism>
<gene>
    <name evidence="3" type="ORF">QYE76_010358</name>
</gene>
<sequence>MAIYEARAPEYWDARGRTSQRVGRREPLTGEEDLQFLLDGELEATSDDDLFPWEGGFSSDEEEEEEEGDEGYPPAKRLRMWWDNGSDAKRMKPQRASGSDDEPVGGSVMGTPGMMMKAVTARRLGSTSVGLVVVAPPFVLLFLSNRFLPSMTRCSGGDGGVDGGDDDDDDGDDVPLDDDGDGVDFPLPGRADSCPPESSFSLVFSAPRGGL</sequence>
<dbReference type="AlphaFoldDB" id="A0AAD8X224"/>
<dbReference type="Proteomes" id="UP001231189">
    <property type="component" value="Unassembled WGS sequence"/>
</dbReference>
<keyword evidence="2" id="KW-1133">Transmembrane helix</keyword>
<evidence type="ECO:0000313" key="3">
    <source>
        <dbReference type="EMBL" id="KAK1693661.1"/>
    </source>
</evidence>
<evidence type="ECO:0000256" key="1">
    <source>
        <dbReference type="SAM" id="MobiDB-lite"/>
    </source>
</evidence>
<feature type="region of interest" description="Disordered" evidence="1">
    <location>
        <begin position="38"/>
        <end position="109"/>
    </location>
</feature>
<keyword evidence="4" id="KW-1185">Reference proteome</keyword>
<name>A0AAD8X224_LOLMU</name>
<feature type="transmembrane region" description="Helical" evidence="2">
    <location>
        <begin position="124"/>
        <end position="143"/>
    </location>
</feature>
<keyword evidence="2" id="KW-0812">Transmembrane</keyword>
<feature type="compositionally biased region" description="Acidic residues" evidence="1">
    <location>
        <begin position="163"/>
        <end position="182"/>
    </location>
</feature>
<feature type="compositionally biased region" description="Acidic residues" evidence="1">
    <location>
        <begin position="59"/>
        <end position="70"/>
    </location>
</feature>
<accession>A0AAD8X224</accession>
<protein>
    <submittedName>
        <fullName evidence="3">Uncharacterized protein</fullName>
    </submittedName>
</protein>
<proteinExistence type="predicted"/>
<reference evidence="3" key="1">
    <citation type="submission" date="2023-07" db="EMBL/GenBank/DDBJ databases">
        <title>A chromosome-level genome assembly of Lolium multiflorum.</title>
        <authorList>
            <person name="Chen Y."/>
            <person name="Copetti D."/>
            <person name="Kolliker R."/>
            <person name="Studer B."/>
        </authorList>
    </citation>
    <scope>NUCLEOTIDE SEQUENCE</scope>
    <source>
        <strain evidence="3">02402/16</strain>
        <tissue evidence="3">Leaf</tissue>
    </source>
</reference>